<dbReference type="PANTHER" id="PTHR24061">
    <property type="entry name" value="CALCIUM-SENSING RECEPTOR-RELATED"/>
    <property type="match status" value="1"/>
</dbReference>
<keyword evidence="2" id="KW-1185">Reference proteome</keyword>
<dbReference type="Gene3D" id="3.40.50.2300">
    <property type="match status" value="1"/>
</dbReference>
<dbReference type="PANTHER" id="PTHR24061:SF528">
    <property type="entry name" value="C-FAMILY ODORANT RECEPTOR OLFCD2-RELATED"/>
    <property type="match status" value="1"/>
</dbReference>
<feature type="non-terminal residue" evidence="1">
    <location>
        <position position="1"/>
    </location>
</feature>
<name>A0AAD9CH65_DISEL</name>
<dbReference type="Proteomes" id="UP001228049">
    <property type="component" value="Unassembled WGS sequence"/>
</dbReference>
<sequence>VVESLKQVHFTIKNGEQVWFDNTGAAVARYEVVNWQRGSDDSVQFKPVGYYDASLPLGQKFVLKTEDIVWPRGKTEANIFIDSNIYIDVSCLTICYFELR</sequence>
<evidence type="ECO:0000313" key="2">
    <source>
        <dbReference type="Proteomes" id="UP001228049"/>
    </source>
</evidence>
<accession>A0AAD9CH65</accession>
<comment type="caution">
    <text evidence="1">The sequence shown here is derived from an EMBL/GenBank/DDBJ whole genome shotgun (WGS) entry which is preliminary data.</text>
</comment>
<protein>
    <submittedName>
        <fullName evidence="1">Extracellular calcium-sensing receptor</fullName>
    </submittedName>
</protein>
<evidence type="ECO:0000313" key="1">
    <source>
        <dbReference type="EMBL" id="KAK1899474.1"/>
    </source>
</evidence>
<dbReference type="SUPFAM" id="SSF53822">
    <property type="entry name" value="Periplasmic binding protein-like I"/>
    <property type="match status" value="1"/>
</dbReference>
<organism evidence="1 2">
    <name type="scientific">Dissostichus eleginoides</name>
    <name type="common">Patagonian toothfish</name>
    <name type="synonym">Dissostichus amissus</name>
    <dbReference type="NCBI Taxonomy" id="100907"/>
    <lineage>
        <taxon>Eukaryota</taxon>
        <taxon>Metazoa</taxon>
        <taxon>Chordata</taxon>
        <taxon>Craniata</taxon>
        <taxon>Vertebrata</taxon>
        <taxon>Euteleostomi</taxon>
        <taxon>Actinopterygii</taxon>
        <taxon>Neopterygii</taxon>
        <taxon>Teleostei</taxon>
        <taxon>Neoteleostei</taxon>
        <taxon>Acanthomorphata</taxon>
        <taxon>Eupercaria</taxon>
        <taxon>Perciformes</taxon>
        <taxon>Notothenioidei</taxon>
        <taxon>Nototheniidae</taxon>
        <taxon>Dissostichus</taxon>
    </lineage>
</organism>
<dbReference type="GO" id="GO:0004930">
    <property type="term" value="F:G protein-coupled receptor activity"/>
    <property type="evidence" value="ECO:0007669"/>
    <property type="project" value="InterPro"/>
</dbReference>
<gene>
    <name evidence="1" type="ORF">KUDE01_000265</name>
</gene>
<dbReference type="EMBL" id="JASDAP010000007">
    <property type="protein sequence ID" value="KAK1899474.1"/>
    <property type="molecule type" value="Genomic_DNA"/>
</dbReference>
<keyword evidence="1" id="KW-0675">Receptor</keyword>
<dbReference type="InterPro" id="IPR000068">
    <property type="entry name" value="GPCR_3_Ca_sens_rcpt-rel"/>
</dbReference>
<dbReference type="GO" id="GO:0005886">
    <property type="term" value="C:plasma membrane"/>
    <property type="evidence" value="ECO:0007669"/>
    <property type="project" value="TreeGrafter"/>
</dbReference>
<proteinExistence type="predicted"/>
<reference evidence="1" key="1">
    <citation type="submission" date="2023-04" db="EMBL/GenBank/DDBJ databases">
        <title>Chromosome-level genome of Chaenocephalus aceratus.</title>
        <authorList>
            <person name="Park H."/>
        </authorList>
    </citation>
    <scope>NUCLEOTIDE SEQUENCE</scope>
    <source>
        <strain evidence="1">DE</strain>
        <tissue evidence="1">Muscle</tissue>
    </source>
</reference>
<dbReference type="InterPro" id="IPR028082">
    <property type="entry name" value="Peripla_BP_I"/>
</dbReference>
<dbReference type="AlphaFoldDB" id="A0AAD9CH65"/>